<dbReference type="GO" id="GO:0003677">
    <property type="term" value="F:DNA binding"/>
    <property type="evidence" value="ECO:0007669"/>
    <property type="project" value="InterPro"/>
</dbReference>
<dbReference type="Pfam" id="PF03374">
    <property type="entry name" value="ANT"/>
    <property type="match status" value="1"/>
</dbReference>
<reference evidence="3" key="1">
    <citation type="journal article" date="2017" name="Sci. Rep.">
        <title>Determination of the Genome and Primary Transcriptome of Syngas Fermenting Eubacterium limosum ATCC 8486.</title>
        <authorList>
            <person name="Song Y."/>
            <person name="Shin J."/>
            <person name="Jeong Y."/>
            <person name="Jin S."/>
            <person name="Lee J.K."/>
            <person name="Kim D.R."/>
            <person name="Kim S.C."/>
            <person name="Cho S."/>
            <person name="Cho B.K."/>
        </authorList>
    </citation>
    <scope>NUCLEOTIDE SEQUENCE [LARGE SCALE GENOMIC DNA]</scope>
    <source>
        <strain evidence="3">ATCC 8486</strain>
    </source>
</reference>
<sequence length="137" mass="15654">MAEEMDKSRLLQEELLVLKETLGRARPKLLFADSIMASKGSISMGDMAKLLKQNGNAMGRTRLFETLRGSGVFRCQKGRWNKPLQWAMEAGYFEIEEWCSGPSYEMPERWLWSATRVTPKGQAFLMDKLGKDNELSD</sequence>
<evidence type="ECO:0000259" key="1">
    <source>
        <dbReference type="Pfam" id="PF03374"/>
    </source>
</evidence>
<evidence type="ECO:0000313" key="3">
    <source>
        <dbReference type="Proteomes" id="UP000192391"/>
    </source>
</evidence>
<evidence type="ECO:0000313" key="2">
    <source>
        <dbReference type="EMBL" id="ARD65966.1"/>
    </source>
</evidence>
<dbReference type="EMBL" id="CP019962">
    <property type="protein sequence ID" value="ARD65966.1"/>
    <property type="molecule type" value="Genomic_DNA"/>
</dbReference>
<accession>A0AAC9W380</accession>
<protein>
    <recommendedName>
        <fullName evidence="1">Antirepressor protein C-terminal domain-containing protein</fullName>
    </recommendedName>
</protein>
<dbReference type="KEGG" id="elim:B2M23_10660"/>
<feature type="domain" description="Antirepressor protein C-terminal" evidence="1">
    <location>
        <begin position="21"/>
        <end position="131"/>
    </location>
</feature>
<proteinExistence type="predicted"/>
<organism evidence="2 3">
    <name type="scientific">Eubacterium limosum</name>
    <dbReference type="NCBI Taxonomy" id="1736"/>
    <lineage>
        <taxon>Bacteria</taxon>
        <taxon>Bacillati</taxon>
        <taxon>Bacillota</taxon>
        <taxon>Clostridia</taxon>
        <taxon>Eubacteriales</taxon>
        <taxon>Eubacteriaceae</taxon>
        <taxon>Eubacterium</taxon>
    </lineage>
</organism>
<dbReference type="AlphaFoldDB" id="A0AAC9W380"/>
<dbReference type="Proteomes" id="UP000192391">
    <property type="component" value="Chromosome"/>
</dbReference>
<gene>
    <name evidence="2" type="ORF">B2M23_10660</name>
</gene>
<dbReference type="InterPro" id="IPR005039">
    <property type="entry name" value="Ant_C"/>
</dbReference>
<name>A0AAC9W380_EUBLI</name>